<protein>
    <submittedName>
        <fullName evidence="2">Uncharacterized protein</fullName>
    </submittedName>
</protein>
<dbReference type="Proteomes" id="UP000243499">
    <property type="component" value="Chromosome 5"/>
</dbReference>
<proteinExistence type="predicted"/>
<feature type="region of interest" description="Disordered" evidence="1">
    <location>
        <begin position="43"/>
        <end position="91"/>
    </location>
</feature>
<accession>A0A2T8IJX8</accession>
<gene>
    <name evidence="2" type="ORF">PAHAL_5G139200</name>
</gene>
<dbReference type="AlphaFoldDB" id="A0A2T8IJX8"/>
<feature type="region of interest" description="Disordered" evidence="1">
    <location>
        <begin position="122"/>
        <end position="145"/>
    </location>
</feature>
<name>A0A2T8IJX8_9POAL</name>
<organism evidence="2">
    <name type="scientific">Panicum hallii</name>
    <dbReference type="NCBI Taxonomy" id="206008"/>
    <lineage>
        <taxon>Eukaryota</taxon>
        <taxon>Viridiplantae</taxon>
        <taxon>Streptophyta</taxon>
        <taxon>Embryophyta</taxon>
        <taxon>Tracheophyta</taxon>
        <taxon>Spermatophyta</taxon>
        <taxon>Magnoliopsida</taxon>
        <taxon>Liliopsida</taxon>
        <taxon>Poales</taxon>
        <taxon>Poaceae</taxon>
        <taxon>PACMAD clade</taxon>
        <taxon>Panicoideae</taxon>
        <taxon>Panicodae</taxon>
        <taxon>Paniceae</taxon>
        <taxon>Panicinae</taxon>
        <taxon>Panicum</taxon>
        <taxon>Panicum sect. Panicum</taxon>
    </lineage>
</organism>
<feature type="compositionally biased region" description="Basic residues" evidence="1">
    <location>
        <begin position="68"/>
        <end position="81"/>
    </location>
</feature>
<dbReference type="EMBL" id="CM008050">
    <property type="protein sequence ID" value="PVH37971.1"/>
    <property type="molecule type" value="Genomic_DNA"/>
</dbReference>
<dbReference type="Gramene" id="PVH37971">
    <property type="protein sequence ID" value="PVH37971"/>
    <property type="gene ID" value="PAHAL_5G139200"/>
</dbReference>
<evidence type="ECO:0000256" key="1">
    <source>
        <dbReference type="SAM" id="MobiDB-lite"/>
    </source>
</evidence>
<sequence>MVQIHGAKNQMPEKSQNLRRCTWNVDLQSNGSWCSSTSRRLRSFSSTDQYRTCSPPPPTLIRPSPAASRHRARSRRPRHAKSSSTMSSLPCAPACYPPAGCLPTTRANGACLLRRASLLPPFPSKPALDAPHRPPPCPKRTAAPS</sequence>
<reference evidence="2" key="1">
    <citation type="submission" date="2018-04" db="EMBL/GenBank/DDBJ databases">
        <title>WGS assembly of Panicum hallii.</title>
        <authorList>
            <person name="Lovell J."/>
            <person name="Jenkins J."/>
            <person name="Lowry D."/>
            <person name="Mamidi S."/>
            <person name="Sreedasyam A."/>
            <person name="Weng X."/>
            <person name="Barry K."/>
            <person name="Bonette J."/>
            <person name="Campitelli B."/>
            <person name="Daum C."/>
            <person name="Gordon S."/>
            <person name="Gould B."/>
            <person name="Lipzen A."/>
            <person name="Macqueen A."/>
            <person name="Palacio-Mejia J."/>
            <person name="Plott C."/>
            <person name="Shakirov E."/>
            <person name="Shu S."/>
            <person name="Yoshinaga Y."/>
            <person name="Zane M."/>
            <person name="Rokhsar D."/>
            <person name="Grimwood J."/>
            <person name="Schmutz J."/>
            <person name="Juenger T."/>
        </authorList>
    </citation>
    <scope>NUCLEOTIDE SEQUENCE [LARGE SCALE GENOMIC DNA]</scope>
    <source>
        <strain evidence="2">FIL2</strain>
    </source>
</reference>
<evidence type="ECO:0000313" key="2">
    <source>
        <dbReference type="EMBL" id="PVH37971.1"/>
    </source>
</evidence>